<dbReference type="GO" id="GO:0016788">
    <property type="term" value="F:hydrolase activity, acting on ester bonds"/>
    <property type="evidence" value="ECO:0007669"/>
    <property type="project" value="InterPro"/>
</dbReference>
<keyword evidence="4" id="KW-0862">Zinc</keyword>
<name>A0A4D6HQF8_9EURY</name>
<dbReference type="Gene3D" id="3.40.630.10">
    <property type="entry name" value="Zn peptidases"/>
    <property type="match status" value="1"/>
</dbReference>
<protein>
    <submittedName>
        <fullName evidence="6">Deacylase</fullName>
    </submittedName>
</protein>
<proteinExistence type="predicted"/>
<feature type="domain" description="Succinylglutamate desuccinylase/Aspartoacylase catalytic" evidence="5">
    <location>
        <begin position="70"/>
        <end position="161"/>
    </location>
</feature>
<organism evidence="6 7">
    <name type="scientific">Natronorubrum bangense</name>
    <dbReference type="NCBI Taxonomy" id="61858"/>
    <lineage>
        <taxon>Archaea</taxon>
        <taxon>Methanobacteriati</taxon>
        <taxon>Methanobacteriota</taxon>
        <taxon>Stenosarchaea group</taxon>
        <taxon>Halobacteria</taxon>
        <taxon>Halobacteriales</taxon>
        <taxon>Natrialbaceae</taxon>
        <taxon>Natronorubrum</taxon>
    </lineage>
</organism>
<evidence type="ECO:0000256" key="1">
    <source>
        <dbReference type="ARBA" id="ARBA00001947"/>
    </source>
</evidence>
<evidence type="ECO:0000259" key="5">
    <source>
        <dbReference type="Pfam" id="PF24827"/>
    </source>
</evidence>
<dbReference type="Proteomes" id="UP000296822">
    <property type="component" value="Chromosome"/>
</dbReference>
<evidence type="ECO:0000313" key="6">
    <source>
        <dbReference type="EMBL" id="QCC55446.1"/>
    </source>
</evidence>
<comment type="cofactor">
    <cofactor evidence="1">
        <name>Zn(2+)</name>
        <dbReference type="ChEBI" id="CHEBI:29105"/>
    </cofactor>
</comment>
<evidence type="ECO:0000313" key="7">
    <source>
        <dbReference type="Proteomes" id="UP000296822"/>
    </source>
</evidence>
<evidence type="ECO:0000256" key="2">
    <source>
        <dbReference type="ARBA" id="ARBA00022723"/>
    </source>
</evidence>
<dbReference type="SUPFAM" id="SSF53187">
    <property type="entry name" value="Zn-dependent exopeptidases"/>
    <property type="match status" value="1"/>
</dbReference>
<dbReference type="EMBL" id="CP031305">
    <property type="protein sequence ID" value="QCC55446.1"/>
    <property type="molecule type" value="Genomic_DNA"/>
</dbReference>
<keyword evidence="3" id="KW-0378">Hydrolase</keyword>
<gene>
    <name evidence="6" type="ORF">DV706_13800</name>
</gene>
<dbReference type="InterPro" id="IPR055438">
    <property type="entry name" value="AstE_AspA_cat"/>
</dbReference>
<dbReference type="GO" id="GO:0046872">
    <property type="term" value="F:metal ion binding"/>
    <property type="evidence" value="ECO:0007669"/>
    <property type="project" value="UniProtKB-KW"/>
</dbReference>
<dbReference type="RefSeq" id="WP_049889721.1">
    <property type="nucleotide sequence ID" value="NZ_CP031305.1"/>
</dbReference>
<accession>A0A4D6HQF8</accession>
<dbReference type="Pfam" id="PF24827">
    <property type="entry name" value="AstE_AspA_cat"/>
    <property type="match status" value="1"/>
</dbReference>
<reference evidence="6 7" key="1">
    <citation type="journal article" date="2019" name="Nat. Commun.">
        <title>A new type of DNA phosphorothioation-based antiviral system in archaea.</title>
        <authorList>
            <person name="Xiong L."/>
            <person name="Liu S."/>
            <person name="Chen S."/>
            <person name="Xiao Y."/>
            <person name="Zhu B."/>
            <person name="Gao Y."/>
            <person name="Zhang Y."/>
            <person name="Chen B."/>
            <person name="Luo J."/>
            <person name="Deng Z."/>
            <person name="Chen X."/>
            <person name="Wang L."/>
            <person name="Chen S."/>
        </authorList>
    </citation>
    <scope>NUCLEOTIDE SEQUENCE [LARGE SCALE GENOMIC DNA]</scope>
    <source>
        <strain evidence="6 7">JCM 10635</strain>
    </source>
</reference>
<evidence type="ECO:0000256" key="4">
    <source>
        <dbReference type="ARBA" id="ARBA00022833"/>
    </source>
</evidence>
<keyword evidence="2" id="KW-0479">Metal-binding</keyword>
<dbReference type="AlphaFoldDB" id="A0A4D6HQF8"/>
<dbReference type="KEGG" id="nbg:DV706_13800"/>
<dbReference type="GeneID" id="39852341"/>
<evidence type="ECO:0000256" key="3">
    <source>
        <dbReference type="ARBA" id="ARBA00022801"/>
    </source>
</evidence>
<sequence>MRRRMFLTAGGVLAGTVTAGVVSRPSANEHLLGAAREPNSEDEPQRSTESILPGTAHETQLYEIDAPQTGPTAMVFGGVHGDERSGIDVAHEVTDWSPDAGTLVVVPETDRVAVDNDEREGVDGDLNRHFPADREPVSELARGIWSAVEAYDPDVVLDLHRSLGIYGLHREYVGQAIFHSPNAHGGALADALNDDGVPWYLPLHRFTARETPLSGSLLFQKAARELETSAYLFETTEFLLDRETKVDLTRLATAHVLALHGLLEVEVKR</sequence>